<evidence type="ECO:0000256" key="2">
    <source>
        <dbReference type="SAM" id="MobiDB-lite"/>
    </source>
</evidence>
<organism evidence="5 6">
    <name type="scientific">Monoraphidium neglectum</name>
    <dbReference type="NCBI Taxonomy" id="145388"/>
    <lineage>
        <taxon>Eukaryota</taxon>
        <taxon>Viridiplantae</taxon>
        <taxon>Chlorophyta</taxon>
        <taxon>core chlorophytes</taxon>
        <taxon>Chlorophyceae</taxon>
        <taxon>CS clade</taxon>
        <taxon>Sphaeropleales</taxon>
        <taxon>Selenastraceae</taxon>
        <taxon>Monoraphidium</taxon>
    </lineage>
</organism>
<evidence type="ECO:0000256" key="3">
    <source>
        <dbReference type="SAM" id="Phobius"/>
    </source>
</evidence>
<dbReference type="OrthoDB" id="275278at2759"/>
<dbReference type="RefSeq" id="XP_013895776.1">
    <property type="nucleotide sequence ID" value="XM_014040322.1"/>
</dbReference>
<dbReference type="GO" id="GO:0043022">
    <property type="term" value="F:ribosome binding"/>
    <property type="evidence" value="ECO:0007669"/>
    <property type="project" value="InterPro"/>
</dbReference>
<dbReference type="Pfam" id="PF07766">
    <property type="entry name" value="LETM1_RBD"/>
    <property type="match status" value="1"/>
</dbReference>
<evidence type="ECO:0000313" key="6">
    <source>
        <dbReference type="Proteomes" id="UP000054498"/>
    </source>
</evidence>
<dbReference type="InterPro" id="IPR033122">
    <property type="entry name" value="LETM1-like_RBD"/>
</dbReference>
<gene>
    <name evidence="5" type="ORF">MNEG_11209</name>
</gene>
<evidence type="ECO:0000256" key="1">
    <source>
        <dbReference type="SAM" id="Coils"/>
    </source>
</evidence>
<feature type="region of interest" description="Disordered" evidence="2">
    <location>
        <begin position="161"/>
        <end position="213"/>
    </location>
</feature>
<dbReference type="STRING" id="145388.A0A0D2M6A9"/>
<sequence>MPGDVFGSNPFSATKLRLQAKEGADKVGEGVGFLTRGVRLLGSDVGNAGRLFSKAALGGILKPREVTALRRTARDLLTFIPFIIILIIPLTPLGHVLVFGFIQRYFPGFFPSQFTARRQEIMARYEELQRALALAQEAAAEEEEEAELKRAAAAVARLTAPEPPSPCAVGGPSGGASGASSGSRADTDEYVTDADACASGGDGAEEPAGPAAAKLKLLQEQVLEAQAEVHAGGSEDEERSAPLTRLH</sequence>
<dbReference type="KEGG" id="mng:MNEG_11209"/>
<feature type="domain" description="Letm1 RBD" evidence="4">
    <location>
        <begin position="61"/>
        <end position="137"/>
    </location>
</feature>
<reference evidence="5 6" key="1">
    <citation type="journal article" date="2013" name="BMC Genomics">
        <title>Reconstruction of the lipid metabolism for the microalga Monoraphidium neglectum from its genome sequence reveals characteristics suitable for biofuel production.</title>
        <authorList>
            <person name="Bogen C."/>
            <person name="Al-Dilaimi A."/>
            <person name="Albersmeier A."/>
            <person name="Wichmann J."/>
            <person name="Grundmann M."/>
            <person name="Rupp O."/>
            <person name="Lauersen K.J."/>
            <person name="Blifernez-Klassen O."/>
            <person name="Kalinowski J."/>
            <person name="Goesmann A."/>
            <person name="Mussgnug J.H."/>
            <person name="Kruse O."/>
        </authorList>
    </citation>
    <scope>NUCLEOTIDE SEQUENCE [LARGE SCALE GENOMIC DNA]</scope>
    <source>
        <strain evidence="5 6">SAG 48.87</strain>
    </source>
</reference>
<dbReference type="Proteomes" id="UP000054498">
    <property type="component" value="Unassembled WGS sequence"/>
</dbReference>
<dbReference type="GeneID" id="25728448"/>
<keyword evidence="6" id="KW-1185">Reference proteome</keyword>
<feature type="region of interest" description="Disordered" evidence="2">
    <location>
        <begin position="226"/>
        <end position="247"/>
    </location>
</feature>
<accession>A0A0D2M6A9</accession>
<proteinExistence type="predicted"/>
<dbReference type="EMBL" id="KK102858">
    <property type="protein sequence ID" value="KIY96756.1"/>
    <property type="molecule type" value="Genomic_DNA"/>
</dbReference>
<keyword evidence="3" id="KW-1133">Transmembrane helix</keyword>
<protein>
    <recommendedName>
        <fullName evidence="4">Letm1 RBD domain-containing protein</fullName>
    </recommendedName>
</protein>
<keyword evidence="3" id="KW-0812">Transmembrane</keyword>
<dbReference type="AlphaFoldDB" id="A0A0D2M6A9"/>
<evidence type="ECO:0000259" key="4">
    <source>
        <dbReference type="Pfam" id="PF07766"/>
    </source>
</evidence>
<evidence type="ECO:0000313" key="5">
    <source>
        <dbReference type="EMBL" id="KIY96756.1"/>
    </source>
</evidence>
<feature type="transmembrane region" description="Helical" evidence="3">
    <location>
        <begin position="79"/>
        <end position="102"/>
    </location>
</feature>
<name>A0A0D2M6A9_9CHLO</name>
<keyword evidence="3" id="KW-0472">Membrane</keyword>
<feature type="coiled-coil region" evidence="1">
    <location>
        <begin position="118"/>
        <end position="154"/>
    </location>
</feature>
<keyword evidence="1" id="KW-0175">Coiled coil</keyword>